<dbReference type="GO" id="GO:0004190">
    <property type="term" value="F:aspartic-type endopeptidase activity"/>
    <property type="evidence" value="ECO:0007669"/>
    <property type="project" value="UniProtKB-KW"/>
</dbReference>
<evidence type="ECO:0000256" key="3">
    <source>
        <dbReference type="ARBA" id="ARBA00022750"/>
    </source>
</evidence>
<dbReference type="GO" id="GO:0008047">
    <property type="term" value="F:enzyme activator activity"/>
    <property type="evidence" value="ECO:0007669"/>
    <property type="project" value="InterPro"/>
</dbReference>
<dbReference type="InterPro" id="IPR000671">
    <property type="entry name" value="Peptidase_A31"/>
</dbReference>
<gene>
    <name evidence="5" type="ORF">AVDCRST_MAG21-1600</name>
</gene>
<protein>
    <submittedName>
        <fullName evidence="5">Hydrogenase maturation protease</fullName>
    </submittedName>
</protein>
<proteinExistence type="inferred from homology"/>
<dbReference type="PANTHER" id="PTHR30302">
    <property type="entry name" value="HYDROGENASE 1 MATURATION PROTEASE"/>
    <property type="match status" value="1"/>
</dbReference>
<dbReference type="Gene3D" id="3.40.50.1450">
    <property type="entry name" value="HybD-like"/>
    <property type="match status" value="1"/>
</dbReference>
<organism evidence="5">
    <name type="scientific">uncultured Nocardioidaceae bacterium</name>
    <dbReference type="NCBI Taxonomy" id="253824"/>
    <lineage>
        <taxon>Bacteria</taxon>
        <taxon>Bacillati</taxon>
        <taxon>Actinomycetota</taxon>
        <taxon>Actinomycetes</taxon>
        <taxon>Propionibacteriales</taxon>
        <taxon>Nocardioidaceae</taxon>
        <taxon>environmental samples</taxon>
    </lineage>
</organism>
<dbReference type="NCBIfam" id="TIGR00072">
    <property type="entry name" value="hydrog_prot"/>
    <property type="match status" value="1"/>
</dbReference>
<dbReference type="GO" id="GO:0016485">
    <property type="term" value="P:protein processing"/>
    <property type="evidence" value="ECO:0007669"/>
    <property type="project" value="TreeGrafter"/>
</dbReference>
<evidence type="ECO:0000313" key="5">
    <source>
        <dbReference type="EMBL" id="CAA9378297.1"/>
    </source>
</evidence>
<keyword evidence="2 5" id="KW-0645">Protease</keyword>
<dbReference type="Pfam" id="PF01750">
    <property type="entry name" value="HycI"/>
    <property type="match status" value="1"/>
</dbReference>
<dbReference type="InterPro" id="IPR023430">
    <property type="entry name" value="Pept_HybD-like_dom_sf"/>
</dbReference>
<name>A0A6J4N8S9_9ACTN</name>
<sequence>MGPRVLIAGIGNIFCGDDGFGPEVVRHLASAGQPALPAGVTLVDYGIRGLHLAYDVLDGYDALVLVDALPGEGRPGELKVLEVGADDVPRPAPGAELDAHSMSPVAVLSSVSTLGGQLPPTYVVGALPADLSEGIGLSEPMTAAVPRAADTVRALLQERLDLDLGADDAHEMTPRRSE</sequence>
<dbReference type="EMBL" id="CADCUL010000137">
    <property type="protein sequence ID" value="CAA9378297.1"/>
    <property type="molecule type" value="Genomic_DNA"/>
</dbReference>
<keyword evidence="3" id="KW-0064">Aspartyl protease</keyword>
<dbReference type="AlphaFoldDB" id="A0A6J4N8S9"/>
<dbReference type="PRINTS" id="PR00446">
    <property type="entry name" value="HYDRGNUPTAKE"/>
</dbReference>
<dbReference type="SUPFAM" id="SSF53163">
    <property type="entry name" value="HybD-like"/>
    <property type="match status" value="1"/>
</dbReference>
<evidence type="ECO:0000256" key="2">
    <source>
        <dbReference type="ARBA" id="ARBA00022670"/>
    </source>
</evidence>
<evidence type="ECO:0000256" key="1">
    <source>
        <dbReference type="ARBA" id="ARBA00006814"/>
    </source>
</evidence>
<evidence type="ECO:0000256" key="4">
    <source>
        <dbReference type="ARBA" id="ARBA00022801"/>
    </source>
</evidence>
<comment type="similarity">
    <text evidence="1">Belongs to the peptidase A31 family.</text>
</comment>
<reference evidence="5" key="1">
    <citation type="submission" date="2020-02" db="EMBL/GenBank/DDBJ databases">
        <authorList>
            <person name="Meier V. D."/>
        </authorList>
    </citation>
    <scope>NUCLEOTIDE SEQUENCE</scope>
    <source>
        <strain evidence="5">AVDCRST_MAG21</strain>
    </source>
</reference>
<keyword evidence="4" id="KW-0378">Hydrolase</keyword>
<accession>A0A6J4N8S9</accession>
<dbReference type="PANTHER" id="PTHR30302:SF1">
    <property type="entry name" value="HYDROGENASE 2 MATURATION PROTEASE"/>
    <property type="match status" value="1"/>
</dbReference>